<dbReference type="GO" id="GO:0008168">
    <property type="term" value="F:methyltransferase activity"/>
    <property type="evidence" value="ECO:0007669"/>
    <property type="project" value="UniProtKB-KW"/>
</dbReference>
<gene>
    <name evidence="2" type="ORF">SAMN05421870_1192</name>
</gene>
<dbReference type="InterPro" id="IPR041698">
    <property type="entry name" value="Methyltransf_25"/>
</dbReference>
<dbReference type="GO" id="GO:0032259">
    <property type="term" value="P:methylation"/>
    <property type="evidence" value="ECO:0007669"/>
    <property type="project" value="UniProtKB-KW"/>
</dbReference>
<evidence type="ECO:0000259" key="1">
    <source>
        <dbReference type="Pfam" id="PF13649"/>
    </source>
</evidence>
<evidence type="ECO:0000313" key="2">
    <source>
        <dbReference type="EMBL" id="SES35214.1"/>
    </source>
</evidence>
<reference evidence="3" key="1">
    <citation type="submission" date="2016-10" db="EMBL/GenBank/DDBJ databases">
        <authorList>
            <person name="Varghese N."/>
            <person name="Submissions S."/>
        </authorList>
    </citation>
    <scope>NUCLEOTIDE SEQUENCE [LARGE SCALE GENOMIC DNA]</scope>
    <source>
        <strain evidence="3">CGMCC 4.6825</strain>
    </source>
</reference>
<protein>
    <submittedName>
        <fullName evidence="2">Methyltransferase domain-containing protein</fullName>
    </submittedName>
</protein>
<keyword evidence="3" id="KW-1185">Reference proteome</keyword>
<keyword evidence="2" id="KW-0808">Transferase</keyword>
<dbReference type="Gene3D" id="3.40.50.150">
    <property type="entry name" value="Vaccinia Virus protein VP39"/>
    <property type="match status" value="1"/>
</dbReference>
<dbReference type="RefSeq" id="WP_075003311.1">
    <property type="nucleotide sequence ID" value="NZ_FOGO01000019.1"/>
</dbReference>
<keyword evidence="2" id="KW-0489">Methyltransferase</keyword>
<dbReference type="AlphaFoldDB" id="A0A1H9WMY9"/>
<dbReference type="InterPro" id="IPR029063">
    <property type="entry name" value="SAM-dependent_MTases_sf"/>
</dbReference>
<dbReference type="SUPFAM" id="SSF53335">
    <property type="entry name" value="S-adenosyl-L-methionine-dependent methyltransferases"/>
    <property type="match status" value="1"/>
</dbReference>
<dbReference type="CDD" id="cd02440">
    <property type="entry name" value="AdoMet_MTases"/>
    <property type="match status" value="1"/>
</dbReference>
<evidence type="ECO:0000313" key="3">
    <source>
        <dbReference type="Proteomes" id="UP000182841"/>
    </source>
</evidence>
<proteinExistence type="predicted"/>
<dbReference type="Pfam" id="PF13649">
    <property type="entry name" value="Methyltransf_25"/>
    <property type="match status" value="1"/>
</dbReference>
<dbReference type="EMBL" id="FOGO01000019">
    <property type="protein sequence ID" value="SES35214.1"/>
    <property type="molecule type" value="Genomic_DNA"/>
</dbReference>
<dbReference type="Proteomes" id="UP000182841">
    <property type="component" value="Unassembled WGS sequence"/>
</dbReference>
<dbReference type="OrthoDB" id="9780095at2"/>
<accession>A0A1H9WMY9</accession>
<sequence>MPENNARRSALEILEKQRQFDLTLAEIDDIEGFDAFLGVETGEPVEPWEVLEADDRTLENNSRYSPTPVRTVRAALTAAAVRHEEISFVDFGSGKGRVLLIAAEHPFKRVIGVDFSSELCATARKNVECTVRNPPVRRSPIEIHHQDAREFAIPDDAGFFYFYEPFSAAVAAAVLDNIEASLARLPRDAVLCFVGSSLLTEVERRGAWAQSGDTLASPDADYYSTRLYTYTNGSAGERPG</sequence>
<dbReference type="STRING" id="943816.AN217_21395"/>
<feature type="domain" description="Methyltransferase" evidence="1">
    <location>
        <begin position="89"/>
        <end position="156"/>
    </location>
</feature>
<name>A0A1H9WMY9_9ACTN</name>
<organism evidence="2 3">
    <name type="scientific">Streptomyces qinglanensis</name>
    <dbReference type="NCBI Taxonomy" id="943816"/>
    <lineage>
        <taxon>Bacteria</taxon>
        <taxon>Bacillati</taxon>
        <taxon>Actinomycetota</taxon>
        <taxon>Actinomycetes</taxon>
        <taxon>Kitasatosporales</taxon>
        <taxon>Streptomycetaceae</taxon>
        <taxon>Streptomyces</taxon>
    </lineage>
</organism>